<keyword evidence="3" id="KW-1185">Reference proteome</keyword>
<accession>A0A0D2AAE8</accession>
<dbReference type="AlphaFoldDB" id="A0A0D2AAE8"/>
<name>A0A0D2AAE8_9EURO</name>
<organism evidence="2 3">
    <name type="scientific">Cladophialophora immunda</name>
    <dbReference type="NCBI Taxonomy" id="569365"/>
    <lineage>
        <taxon>Eukaryota</taxon>
        <taxon>Fungi</taxon>
        <taxon>Dikarya</taxon>
        <taxon>Ascomycota</taxon>
        <taxon>Pezizomycotina</taxon>
        <taxon>Eurotiomycetes</taxon>
        <taxon>Chaetothyriomycetidae</taxon>
        <taxon>Chaetothyriales</taxon>
        <taxon>Herpotrichiellaceae</taxon>
        <taxon>Cladophialophora</taxon>
    </lineage>
</organism>
<evidence type="ECO:0000313" key="3">
    <source>
        <dbReference type="Proteomes" id="UP000054466"/>
    </source>
</evidence>
<dbReference type="EMBL" id="KN847216">
    <property type="protein sequence ID" value="KIW21752.1"/>
    <property type="molecule type" value="Genomic_DNA"/>
</dbReference>
<evidence type="ECO:0000313" key="2">
    <source>
        <dbReference type="EMBL" id="KIW21752.1"/>
    </source>
</evidence>
<protein>
    <submittedName>
        <fullName evidence="2">Uncharacterized protein</fullName>
    </submittedName>
</protein>
<dbReference type="VEuPathDB" id="FungiDB:PV07_12818"/>
<proteinExistence type="predicted"/>
<dbReference type="Proteomes" id="UP000054466">
    <property type="component" value="Unassembled WGS sequence"/>
</dbReference>
<dbReference type="RefSeq" id="XP_016241968.1">
    <property type="nucleotide sequence ID" value="XM_016400386.1"/>
</dbReference>
<evidence type="ECO:0000256" key="1">
    <source>
        <dbReference type="SAM" id="MobiDB-lite"/>
    </source>
</evidence>
<dbReference type="GeneID" id="27352012"/>
<sequence>MPFAPALATRVTESHHRLQLAIMESDTGHEVGGAGRPRQASTGSMPRGMGRLLHPLYPKPEFKNYSVIDAYPNELVPVNHIQRDTADDWGWQCYHGLLRSAFAAIEAGRVKTARTKMLVASRWLVDAVPRLGLQYDDESRHPERLQLWTELNLCWEALGQKQKEIAQETRRTGTGTVSGQGLSRAAVIHLINELVNLGDKLAPYGLVDFEMGIWEEQIVHIFMACLDLWPR</sequence>
<reference evidence="2 3" key="1">
    <citation type="submission" date="2015-01" db="EMBL/GenBank/DDBJ databases">
        <title>The Genome Sequence of Cladophialophora immunda CBS83496.</title>
        <authorList>
            <consortium name="The Broad Institute Genomics Platform"/>
            <person name="Cuomo C."/>
            <person name="de Hoog S."/>
            <person name="Gorbushina A."/>
            <person name="Stielow B."/>
            <person name="Teixiera M."/>
            <person name="Abouelleil A."/>
            <person name="Chapman S.B."/>
            <person name="Priest M."/>
            <person name="Young S.K."/>
            <person name="Wortman J."/>
            <person name="Nusbaum C."/>
            <person name="Birren B."/>
        </authorList>
    </citation>
    <scope>NUCLEOTIDE SEQUENCE [LARGE SCALE GENOMIC DNA]</scope>
    <source>
        <strain evidence="2 3">CBS 83496</strain>
    </source>
</reference>
<gene>
    <name evidence="2" type="ORF">PV07_12818</name>
</gene>
<dbReference type="OrthoDB" id="5552418at2759"/>
<feature type="region of interest" description="Disordered" evidence="1">
    <location>
        <begin position="24"/>
        <end position="49"/>
    </location>
</feature>
<dbReference type="HOGENOM" id="CLU_1199678_0_0_1"/>